<evidence type="ECO:0000256" key="2">
    <source>
        <dbReference type="ARBA" id="ARBA00012438"/>
    </source>
</evidence>
<comment type="catalytic activity">
    <reaction evidence="1">
        <text>ATP + protein L-histidine = ADP + protein N-phospho-L-histidine.</text>
        <dbReference type="EC" id="2.7.13.3"/>
    </reaction>
</comment>
<keyword evidence="4" id="KW-0808">Transferase</keyword>
<feature type="domain" description="PAS" evidence="10">
    <location>
        <begin position="664"/>
        <end position="733"/>
    </location>
</feature>
<dbReference type="InterPro" id="IPR036097">
    <property type="entry name" value="HisK_dim/P_sf"/>
</dbReference>
<feature type="domain" description="PAC" evidence="11">
    <location>
        <begin position="451"/>
        <end position="503"/>
    </location>
</feature>
<keyword evidence="5" id="KW-0418">Kinase</keyword>
<feature type="domain" description="PAC" evidence="11">
    <location>
        <begin position="734"/>
        <end position="788"/>
    </location>
</feature>
<dbReference type="KEGG" id="maes:Ga0123461_0493"/>
<protein>
    <recommendedName>
        <fullName evidence="2">histidine kinase</fullName>
        <ecNumber evidence="2">2.7.13.3</ecNumber>
    </recommendedName>
</protein>
<keyword evidence="7" id="KW-0732">Signal</keyword>
<dbReference type="Gene3D" id="3.30.565.10">
    <property type="entry name" value="Histidine kinase-like ATPase, C-terminal domain"/>
    <property type="match status" value="1"/>
</dbReference>
<evidence type="ECO:0000259" key="10">
    <source>
        <dbReference type="PROSITE" id="PS50112"/>
    </source>
</evidence>
<reference evidence="12 13" key="1">
    <citation type="submission" date="2016-12" db="EMBL/GenBank/DDBJ databases">
        <title>Isolation and genomic insights into novel planktonic Zetaproteobacteria from stratified waters of the Chesapeake Bay.</title>
        <authorList>
            <person name="McAllister S.M."/>
            <person name="Kato S."/>
            <person name="Chan C.S."/>
            <person name="Chiu B.K."/>
            <person name="Field E.K."/>
        </authorList>
    </citation>
    <scope>NUCLEOTIDE SEQUENCE [LARGE SCALE GENOMIC DNA]</scope>
    <source>
        <strain evidence="12 13">CP-5</strain>
    </source>
</reference>
<dbReference type="RefSeq" id="WP_100276882.1">
    <property type="nucleotide sequence ID" value="NZ_CP018799.1"/>
</dbReference>
<feature type="domain" description="Response regulatory" evidence="9">
    <location>
        <begin position="1045"/>
        <end position="1159"/>
    </location>
</feature>
<feature type="chain" id="PRO_5014978865" description="histidine kinase" evidence="7">
    <location>
        <begin position="32"/>
        <end position="1163"/>
    </location>
</feature>
<proteinExistence type="predicted"/>
<dbReference type="SUPFAM" id="SSF55781">
    <property type="entry name" value="GAF domain-like"/>
    <property type="match status" value="1"/>
</dbReference>
<name>A0A2K8KVT3_MARES</name>
<dbReference type="InterPro" id="IPR015168">
    <property type="entry name" value="SsuA/THI5"/>
</dbReference>
<feature type="domain" description="PAS" evidence="10">
    <location>
        <begin position="373"/>
        <end position="448"/>
    </location>
</feature>
<dbReference type="Pfam" id="PF00072">
    <property type="entry name" value="Response_reg"/>
    <property type="match status" value="1"/>
</dbReference>
<dbReference type="OrthoDB" id="5287183at2"/>
<dbReference type="PANTHER" id="PTHR43065">
    <property type="entry name" value="SENSOR HISTIDINE KINASE"/>
    <property type="match status" value="1"/>
</dbReference>
<gene>
    <name evidence="12" type="ORF">Ga0123461_0493</name>
</gene>
<dbReference type="SMART" id="SM00387">
    <property type="entry name" value="HATPase_c"/>
    <property type="match status" value="1"/>
</dbReference>
<accession>A0A2K8KVT3</accession>
<keyword evidence="3 6" id="KW-0597">Phosphoprotein</keyword>
<dbReference type="PANTHER" id="PTHR43065:SF42">
    <property type="entry name" value="TWO-COMPONENT SENSOR PPRA"/>
    <property type="match status" value="1"/>
</dbReference>
<keyword evidence="13" id="KW-1185">Reference proteome</keyword>
<dbReference type="InterPro" id="IPR000700">
    <property type="entry name" value="PAS-assoc_C"/>
</dbReference>
<evidence type="ECO:0000256" key="1">
    <source>
        <dbReference type="ARBA" id="ARBA00000085"/>
    </source>
</evidence>
<dbReference type="InterPro" id="IPR003661">
    <property type="entry name" value="HisK_dim/P_dom"/>
</dbReference>
<dbReference type="SUPFAM" id="SSF52172">
    <property type="entry name" value="CheY-like"/>
    <property type="match status" value="1"/>
</dbReference>
<dbReference type="PRINTS" id="PR00344">
    <property type="entry name" value="BCTRLSENSOR"/>
</dbReference>
<dbReference type="NCBIfam" id="TIGR00229">
    <property type="entry name" value="sensory_box"/>
    <property type="match status" value="2"/>
</dbReference>
<evidence type="ECO:0000256" key="5">
    <source>
        <dbReference type="ARBA" id="ARBA00022777"/>
    </source>
</evidence>
<dbReference type="PROSITE" id="PS50109">
    <property type="entry name" value="HIS_KIN"/>
    <property type="match status" value="1"/>
</dbReference>
<dbReference type="Gene3D" id="3.30.450.40">
    <property type="match status" value="1"/>
</dbReference>
<dbReference type="InterPro" id="IPR011006">
    <property type="entry name" value="CheY-like_superfamily"/>
</dbReference>
<dbReference type="InterPro" id="IPR029016">
    <property type="entry name" value="GAF-like_dom_sf"/>
</dbReference>
<dbReference type="Gene3D" id="1.10.287.130">
    <property type="match status" value="1"/>
</dbReference>
<feature type="modified residue" description="4-aspartylphosphate" evidence="6">
    <location>
        <position position="1094"/>
    </location>
</feature>
<evidence type="ECO:0000259" key="8">
    <source>
        <dbReference type="PROSITE" id="PS50109"/>
    </source>
</evidence>
<dbReference type="SMART" id="SM00091">
    <property type="entry name" value="PAS"/>
    <property type="match status" value="2"/>
</dbReference>
<dbReference type="SUPFAM" id="SSF55874">
    <property type="entry name" value="ATPase domain of HSP90 chaperone/DNA topoisomerase II/histidine kinase"/>
    <property type="match status" value="1"/>
</dbReference>
<dbReference type="SUPFAM" id="SSF53850">
    <property type="entry name" value="Periplasmic binding protein-like II"/>
    <property type="match status" value="1"/>
</dbReference>
<evidence type="ECO:0000313" key="13">
    <source>
        <dbReference type="Proteomes" id="UP000231701"/>
    </source>
</evidence>
<dbReference type="Gene3D" id="3.30.450.20">
    <property type="entry name" value="PAS domain"/>
    <property type="match status" value="2"/>
</dbReference>
<organism evidence="12 13">
    <name type="scientific">Mariprofundus aestuarium</name>
    <dbReference type="NCBI Taxonomy" id="1921086"/>
    <lineage>
        <taxon>Bacteria</taxon>
        <taxon>Pseudomonadati</taxon>
        <taxon>Pseudomonadota</taxon>
        <taxon>Candidatius Mariprofundia</taxon>
        <taxon>Mariprofundales</taxon>
        <taxon>Mariprofundaceae</taxon>
        <taxon>Mariprofundus</taxon>
    </lineage>
</organism>
<dbReference type="PROSITE" id="PS50113">
    <property type="entry name" value="PAC"/>
    <property type="match status" value="2"/>
</dbReference>
<dbReference type="AlphaFoldDB" id="A0A2K8KVT3"/>
<dbReference type="PROSITE" id="PS50112">
    <property type="entry name" value="PAS"/>
    <property type="match status" value="2"/>
</dbReference>
<dbReference type="Proteomes" id="UP000231701">
    <property type="component" value="Chromosome"/>
</dbReference>
<dbReference type="CDD" id="cd00130">
    <property type="entry name" value="PAS"/>
    <property type="match status" value="2"/>
</dbReference>
<dbReference type="Pfam" id="PF13426">
    <property type="entry name" value="PAS_9"/>
    <property type="match status" value="1"/>
</dbReference>
<feature type="domain" description="Histidine kinase" evidence="8">
    <location>
        <begin position="801"/>
        <end position="1025"/>
    </location>
</feature>
<dbReference type="Pfam" id="PF13185">
    <property type="entry name" value="GAF_2"/>
    <property type="match status" value="1"/>
</dbReference>
<dbReference type="InterPro" id="IPR003018">
    <property type="entry name" value="GAF"/>
</dbReference>
<dbReference type="EMBL" id="CP018799">
    <property type="protein sequence ID" value="ATX78930.1"/>
    <property type="molecule type" value="Genomic_DNA"/>
</dbReference>
<evidence type="ECO:0000256" key="4">
    <source>
        <dbReference type="ARBA" id="ARBA00022679"/>
    </source>
</evidence>
<dbReference type="CDD" id="cd00156">
    <property type="entry name" value="REC"/>
    <property type="match status" value="1"/>
</dbReference>
<dbReference type="Pfam" id="PF02518">
    <property type="entry name" value="HATPase_c"/>
    <property type="match status" value="1"/>
</dbReference>
<dbReference type="InterPro" id="IPR004358">
    <property type="entry name" value="Sig_transdc_His_kin-like_C"/>
</dbReference>
<evidence type="ECO:0000256" key="6">
    <source>
        <dbReference type="PROSITE-ProRule" id="PRU00169"/>
    </source>
</evidence>
<evidence type="ECO:0000256" key="3">
    <source>
        <dbReference type="ARBA" id="ARBA00022553"/>
    </source>
</evidence>
<dbReference type="SMART" id="SM00086">
    <property type="entry name" value="PAC"/>
    <property type="match status" value="2"/>
</dbReference>
<dbReference type="InterPro" id="IPR000014">
    <property type="entry name" value="PAS"/>
</dbReference>
<dbReference type="SUPFAM" id="SSF47384">
    <property type="entry name" value="Homodimeric domain of signal transducing histidine kinase"/>
    <property type="match status" value="1"/>
</dbReference>
<dbReference type="InterPro" id="IPR003594">
    <property type="entry name" value="HATPase_dom"/>
</dbReference>
<dbReference type="InterPro" id="IPR013655">
    <property type="entry name" value="PAS_fold_3"/>
</dbReference>
<dbReference type="SMART" id="SM00065">
    <property type="entry name" value="GAF"/>
    <property type="match status" value="1"/>
</dbReference>
<evidence type="ECO:0000256" key="7">
    <source>
        <dbReference type="SAM" id="SignalP"/>
    </source>
</evidence>
<dbReference type="InterPro" id="IPR001789">
    <property type="entry name" value="Sig_transdc_resp-reg_receiver"/>
</dbReference>
<dbReference type="InterPro" id="IPR001610">
    <property type="entry name" value="PAC"/>
</dbReference>
<dbReference type="InterPro" id="IPR035965">
    <property type="entry name" value="PAS-like_dom_sf"/>
</dbReference>
<dbReference type="Gene3D" id="3.40.190.10">
    <property type="entry name" value="Periplasmic binding protein-like II"/>
    <property type="match status" value="2"/>
</dbReference>
<dbReference type="EC" id="2.7.13.3" evidence="2"/>
<dbReference type="Pfam" id="PF08447">
    <property type="entry name" value="PAS_3"/>
    <property type="match status" value="1"/>
</dbReference>
<dbReference type="CDD" id="cd00082">
    <property type="entry name" value="HisKA"/>
    <property type="match status" value="1"/>
</dbReference>
<dbReference type="SMART" id="SM00448">
    <property type="entry name" value="REC"/>
    <property type="match status" value="1"/>
</dbReference>
<evidence type="ECO:0000259" key="9">
    <source>
        <dbReference type="PROSITE" id="PS50110"/>
    </source>
</evidence>
<feature type="signal peptide" evidence="7">
    <location>
        <begin position="1"/>
        <end position="31"/>
    </location>
</feature>
<dbReference type="SUPFAM" id="SSF55785">
    <property type="entry name" value="PYP-like sensor domain (PAS domain)"/>
    <property type="match status" value="2"/>
</dbReference>
<dbReference type="PROSITE" id="PS50110">
    <property type="entry name" value="RESPONSE_REGULATORY"/>
    <property type="match status" value="1"/>
</dbReference>
<dbReference type="Pfam" id="PF09084">
    <property type="entry name" value="NMT1"/>
    <property type="match status" value="1"/>
</dbReference>
<evidence type="ECO:0000313" key="12">
    <source>
        <dbReference type="EMBL" id="ATX78930.1"/>
    </source>
</evidence>
<dbReference type="InterPro" id="IPR005467">
    <property type="entry name" value="His_kinase_dom"/>
</dbReference>
<evidence type="ECO:0000259" key="11">
    <source>
        <dbReference type="PROSITE" id="PS50113"/>
    </source>
</evidence>
<dbReference type="GO" id="GO:0000155">
    <property type="term" value="F:phosphorelay sensor kinase activity"/>
    <property type="evidence" value="ECO:0007669"/>
    <property type="project" value="InterPro"/>
</dbReference>
<sequence length="1163" mass="130144">MDLVKQSLLKITAPCSTALLALLLLFNPVLAGADDAISLQLKWKHAFQFAGFYMAVEKGYYRDEGLNVKLIEGGPSKNPIEYILMEEGRYGITDTGVILARADGKPVKTLAAIFQHSPLALAVRADSGIRKFSDLKGRKAMMQSGHMDAVILAAMKKSGLNQGDFIRQNTSFNLDDLINRKTDAFSIYTTDQPHQLEDLGIPYHILHPNDYGIDFYGDLLITSDDEVANHPERANAMIRASMKGWQYALDNLDETVELIQKQYNSQHLSKSQLYFEAVKTGEMILKNVVNPGYMSLARWQKIAQTYQDIDLISADFEVNGLVYEPALELEEILGQYLWQLLVFGLLSLLAIFALQTLLLRRMVKNRTAELETSEARFHKLVDNVPGITYRCAYDENRTMDYISDAVETVSGYPASDFYANQIRSFASIIHPDDTKQIIKDMIKAVKHKEPYTLEYRLICRNGQVRWVHERGQAVFDAAEKVVCLEGNIFDISEQKQTESQVKSTSMILEMIASDRNLPHILEEIVRVHEKRHPEMKASILLLKEGRLYKGAAPNLPDEYNRALEGIEIGPMVGSCGTAAYSRKRVIVEDISTDERWSPYKELALLLGLQACWSEPILDSDGHVLGTFAMYYDHPALPDNEEIAEITNAAKLSAIAIERSLYIEKMQKLSSAVEQASEVVTITNSNGEIEYVNPAFTRITGFSSDEAMGKTPQLFRSDEYQKLAIEMREVIRLGNTWQGKIIEKRKDGSTYPAMLTISPIRSDDGTITHFVGVHEDISKIQKLEEQFYQAQKMESIGTLVGGIAHDFNNMLAGITGNIYLAKRLAEGQPKITTKLENIQGLSNRAADMIKQLLTFAKKDVVEKRTILLTPFIKETFKLHRVSVPEDIDFSLEIEANMKVSADITQLQQVLLNLLNNARDAVEDVKQPVIRIRLEKFQPDPGFLSSHESAKNAPYAHLTIKDNGYGIPEEDLDNIFEPFFTTKSVGKGTGLGLSMVFGAVQSHNGIIDVRSKVGKGTTFHIYLPLITTELENKEETQAASRAANGETILFVDDETGVLAIIAEVLENIGYRVLTAENGEQALELYNSNAIDLILTDVVMPKMGGVELARTVRVLNPGIPIVFATGYDKRQEIERDSGLQGIAVINKPYSVEHLEQTLGDMLEMKT</sequence>
<dbReference type="Gene3D" id="3.40.50.2300">
    <property type="match status" value="1"/>
</dbReference>
<dbReference type="InterPro" id="IPR036890">
    <property type="entry name" value="HATPase_C_sf"/>
</dbReference>